<evidence type="ECO:0000259" key="3">
    <source>
        <dbReference type="Pfam" id="PF08840"/>
    </source>
</evidence>
<dbReference type="InterPro" id="IPR016662">
    <property type="entry name" value="Acyl-CoA_thioEstase_long-chain"/>
</dbReference>
<dbReference type="EMBL" id="CP095045">
    <property type="protein sequence ID" value="UOQ56969.1"/>
    <property type="molecule type" value="Genomic_DNA"/>
</dbReference>
<dbReference type="Pfam" id="PF04775">
    <property type="entry name" value="Bile_Hydr_Trans"/>
    <property type="match status" value="1"/>
</dbReference>
<gene>
    <name evidence="4" type="ORF">MUN78_15070</name>
</gene>
<dbReference type="InterPro" id="IPR029058">
    <property type="entry name" value="AB_hydrolase_fold"/>
</dbReference>
<accession>A0ABY4FL27</accession>
<dbReference type="InterPro" id="IPR006862">
    <property type="entry name" value="Thio_Ohase/aa_AcTrfase"/>
</dbReference>
<dbReference type="Proteomes" id="UP000831786">
    <property type="component" value="Chromosome"/>
</dbReference>
<name>A0ABY4FL27_9MICO</name>
<evidence type="ECO:0000313" key="4">
    <source>
        <dbReference type="EMBL" id="UOQ56969.1"/>
    </source>
</evidence>
<reference evidence="4 5" key="1">
    <citation type="submission" date="2022-04" db="EMBL/GenBank/DDBJ databases">
        <title>Leucobacter sp. isolated from rhizosphere of garlic.</title>
        <authorList>
            <person name="Won M."/>
            <person name="Lee C.-M."/>
            <person name="Woen H.-Y."/>
            <person name="Kwon S.-W."/>
        </authorList>
    </citation>
    <scope>NUCLEOTIDE SEQUENCE [LARGE SCALE GENOMIC DNA]</scope>
    <source>
        <strain evidence="4 5">H21R-40</strain>
    </source>
</reference>
<dbReference type="Gene3D" id="2.60.40.2240">
    <property type="entry name" value="Acyl-CoA thioester hydrolase/BAAT N-terminal domain"/>
    <property type="match status" value="1"/>
</dbReference>
<evidence type="ECO:0000259" key="2">
    <source>
        <dbReference type="Pfam" id="PF04775"/>
    </source>
</evidence>
<dbReference type="RefSeq" id="WP_244727540.1">
    <property type="nucleotide sequence ID" value="NZ_CP095045.1"/>
</dbReference>
<dbReference type="Pfam" id="PF08840">
    <property type="entry name" value="BAAT_C"/>
    <property type="match status" value="1"/>
</dbReference>
<dbReference type="PANTHER" id="PTHR10824:SF4">
    <property type="entry name" value="ACYL-COENZYME A THIOESTERASE 1-LIKE"/>
    <property type="match status" value="1"/>
</dbReference>
<sequence length="481" mass="51190">MTAALRLRASPELGTVEDPVEIEATGAVPGGAVRVDARLRLSGGRRLSAWGVFGADERGRVDLGKATPIDGSYAVADASGLIWSLRPDADWPAQEGSELRAANPFLIDELDDYAVELTARAEVPGGRTETASARLRRRVLAPGVRRIALPDAPFSGVLFLPPAEHAAPYRTLVQFGGSGGGIQGRRAAQYAAHGFAVLALGYFLVPGDDRVPAELTEIPLEYFAGAMAWLRERPELDAARVGLVGTSRGGELALLLGATYPEEIAAVVAWVPSGVVWGEHAQPGGDPRGERASWTRGGAPVPFVPPRSRVADFGVRDGRSVHASAFLANVARAAAAGELERATIPVERIGGPVLLIAGEDDALWPSAWFAERIETRLLAHGFPHRVRRLSFPRAGHSVSFELEPTTFVAKGEPVRDPDPASWPQGFTVEVTESFHLGGAPDGIAAANRRIGPELWAFLDEALPGRQAPRTSPIDPTQEQHP</sequence>
<evidence type="ECO:0000313" key="5">
    <source>
        <dbReference type="Proteomes" id="UP000831786"/>
    </source>
</evidence>
<feature type="domain" description="Acyl-CoA thioester hydrolase/bile acid-CoA amino acid N-acetyltransferase" evidence="2">
    <location>
        <begin position="18"/>
        <end position="149"/>
    </location>
</feature>
<dbReference type="InterPro" id="IPR042490">
    <property type="entry name" value="Thio_Ohase/BAAT_N"/>
</dbReference>
<comment type="similarity">
    <text evidence="1">Belongs to the C/M/P thioester hydrolase family.</text>
</comment>
<dbReference type="PANTHER" id="PTHR10824">
    <property type="entry name" value="ACYL-COENZYME A THIOESTERASE-RELATED"/>
    <property type="match status" value="1"/>
</dbReference>
<dbReference type="InterPro" id="IPR014940">
    <property type="entry name" value="BAAT_C"/>
</dbReference>
<dbReference type="SUPFAM" id="SSF53474">
    <property type="entry name" value="alpha/beta-Hydrolases"/>
    <property type="match status" value="1"/>
</dbReference>
<organism evidence="4 5">
    <name type="scientific">Leucobacter allii</name>
    <dbReference type="NCBI Taxonomy" id="2932247"/>
    <lineage>
        <taxon>Bacteria</taxon>
        <taxon>Bacillati</taxon>
        <taxon>Actinomycetota</taxon>
        <taxon>Actinomycetes</taxon>
        <taxon>Micrococcales</taxon>
        <taxon>Microbacteriaceae</taxon>
        <taxon>Leucobacter</taxon>
    </lineage>
</organism>
<evidence type="ECO:0000256" key="1">
    <source>
        <dbReference type="ARBA" id="ARBA00006538"/>
    </source>
</evidence>
<dbReference type="PIRSF" id="PIRSF016521">
    <property type="entry name" value="Acyl-CoA_hydro"/>
    <property type="match status" value="1"/>
</dbReference>
<dbReference type="Gene3D" id="3.40.50.1820">
    <property type="entry name" value="alpha/beta hydrolase"/>
    <property type="match status" value="1"/>
</dbReference>
<feature type="domain" description="BAAT/Acyl-CoA thioester hydrolase C-terminal" evidence="3">
    <location>
        <begin position="218"/>
        <end position="407"/>
    </location>
</feature>
<protein>
    <submittedName>
        <fullName evidence="4">Acyl-CoA thioesterase/BAAT N-terminal domain-containing protein</fullName>
    </submittedName>
</protein>
<keyword evidence="5" id="KW-1185">Reference proteome</keyword>
<proteinExistence type="inferred from homology"/>